<keyword evidence="7" id="KW-1185">Reference proteome</keyword>
<proteinExistence type="inferred from homology"/>
<dbReference type="Pfam" id="PF13041">
    <property type="entry name" value="PPR_2"/>
    <property type="match status" value="1"/>
</dbReference>
<dbReference type="EMBL" id="ML978076">
    <property type="protein sequence ID" value="KAF2010459.1"/>
    <property type="molecule type" value="Genomic_DNA"/>
</dbReference>
<dbReference type="AlphaFoldDB" id="A0A6A5XC22"/>
<comment type="function">
    <text evidence="3">Regulates mitochondrial small subunit maturation by controlling 15S rRNA 5'-end processing. Localizes to the 5' precursor of the 15S rRNA in a position that is subsequently occupied by mS47 in the mature yeast mtSSU. Uses structure and sequence-specific RNA recognition, binding to a single-stranded region of the precursor and specifically recognizing bases -6 to -1. The exchange of Ccm1 for mS47 is coupled to the irreversible removal of precursor rRNA that is accompanied by conformational changes of the mitoribosomal proteins uS5m and mS26. These conformational changes signal completion of 5'-end rRNA processing through protection of the mature 5'-end of the 15S rRNA and stabilization of mS47. The removal of the 5' precursor together with the dissociation of Ccm1 may be catalyzed by the 5'-3' exoribonuclease Pet127. Involved in the specific removal of group I introns in mitochondrial encoded transcripts.</text>
</comment>
<dbReference type="Pfam" id="PF01535">
    <property type="entry name" value="PPR"/>
    <property type="match status" value="2"/>
</dbReference>
<evidence type="ECO:0000256" key="1">
    <source>
        <dbReference type="ARBA" id="ARBA00006192"/>
    </source>
</evidence>
<dbReference type="InterPro" id="IPR002885">
    <property type="entry name" value="PPR_rpt"/>
</dbReference>
<protein>
    <submittedName>
        <fullName evidence="6">TPR-like protein</fullName>
    </submittedName>
</protein>
<organism evidence="6 7">
    <name type="scientific">Aaosphaeria arxii CBS 175.79</name>
    <dbReference type="NCBI Taxonomy" id="1450172"/>
    <lineage>
        <taxon>Eukaryota</taxon>
        <taxon>Fungi</taxon>
        <taxon>Dikarya</taxon>
        <taxon>Ascomycota</taxon>
        <taxon>Pezizomycotina</taxon>
        <taxon>Dothideomycetes</taxon>
        <taxon>Pleosporomycetidae</taxon>
        <taxon>Pleosporales</taxon>
        <taxon>Pleosporales incertae sedis</taxon>
        <taxon>Aaosphaeria</taxon>
    </lineage>
</organism>
<dbReference type="Gene3D" id="1.25.40.10">
    <property type="entry name" value="Tetratricopeptide repeat domain"/>
    <property type="match status" value="2"/>
</dbReference>
<dbReference type="RefSeq" id="XP_033378798.1">
    <property type="nucleotide sequence ID" value="XM_033529259.1"/>
</dbReference>
<reference evidence="6" key="1">
    <citation type="journal article" date="2020" name="Stud. Mycol.">
        <title>101 Dothideomycetes genomes: a test case for predicting lifestyles and emergence of pathogens.</title>
        <authorList>
            <person name="Haridas S."/>
            <person name="Albert R."/>
            <person name="Binder M."/>
            <person name="Bloem J."/>
            <person name="Labutti K."/>
            <person name="Salamov A."/>
            <person name="Andreopoulos B."/>
            <person name="Baker S."/>
            <person name="Barry K."/>
            <person name="Bills G."/>
            <person name="Bluhm B."/>
            <person name="Cannon C."/>
            <person name="Castanera R."/>
            <person name="Culley D."/>
            <person name="Daum C."/>
            <person name="Ezra D."/>
            <person name="Gonzalez J."/>
            <person name="Henrissat B."/>
            <person name="Kuo A."/>
            <person name="Liang C."/>
            <person name="Lipzen A."/>
            <person name="Lutzoni F."/>
            <person name="Magnuson J."/>
            <person name="Mondo S."/>
            <person name="Nolan M."/>
            <person name="Ohm R."/>
            <person name="Pangilinan J."/>
            <person name="Park H.-J."/>
            <person name="Ramirez L."/>
            <person name="Alfaro M."/>
            <person name="Sun H."/>
            <person name="Tritt A."/>
            <person name="Yoshinaga Y."/>
            <person name="Zwiers L.-H."/>
            <person name="Turgeon B."/>
            <person name="Goodwin S."/>
            <person name="Spatafora J."/>
            <person name="Crous P."/>
            <person name="Grigoriev I."/>
        </authorList>
    </citation>
    <scope>NUCLEOTIDE SEQUENCE</scope>
    <source>
        <strain evidence="6">CBS 175.79</strain>
    </source>
</reference>
<comment type="similarity">
    <text evidence="1">Belongs to the CCM1 family.</text>
</comment>
<dbReference type="NCBIfam" id="TIGR00756">
    <property type="entry name" value="PPR"/>
    <property type="match status" value="1"/>
</dbReference>
<dbReference type="GeneID" id="54286656"/>
<dbReference type="PROSITE" id="PS51375">
    <property type="entry name" value="PPR"/>
    <property type="match status" value="1"/>
</dbReference>
<name>A0A6A5XC22_9PLEO</name>
<dbReference type="InterPro" id="IPR011990">
    <property type="entry name" value="TPR-like_helical_dom_sf"/>
</dbReference>
<comment type="subunit">
    <text evidence="4">Binds to mitochondrial small subunit 15S rRNA.</text>
</comment>
<evidence type="ECO:0000313" key="7">
    <source>
        <dbReference type="Proteomes" id="UP000799778"/>
    </source>
</evidence>
<evidence type="ECO:0000256" key="3">
    <source>
        <dbReference type="ARBA" id="ARBA00044493"/>
    </source>
</evidence>
<dbReference type="Proteomes" id="UP000799778">
    <property type="component" value="Unassembled WGS sequence"/>
</dbReference>
<sequence length="1130" mass="128727">MLERASTCLETGGRQLLRKSNRSLSSRRPLHSSIWHHSPSDHNVSNWWTAVSTLGYENGDVDHHDPSKHGRHSQPDGGLLFDFLYPAKTLALLKRISTVDSNTVRSRRKLQSHRNSIRHFSTTQWVSKEAVAEAINLAGDELEEGMRENMLRLSAPDALRELLSSGVQGMQDLAWRLYSAIPERSRAPHLQKELLDFLASAEDSIDATRVLQIFNALPIEHRGGTAYRIAVSAHLSLELIGSAVQLQEEAAARAVSIDIGTDQILQRIVQRNKWELSMRVCKAFLQCTQNRKFHIGHWLSAQSRKRGDHKLAWGTVSELPYLRGHLDSFLQYVEQYRHEWTSTIENQNALAFMLEGLAPEAMNQILDVHRADEDFIWKYFIGLFSKLDNLGLPSARLYKHAIGVFLSIPRYREYKNQRKVFMALYEQYREKCIASTNPRDRPSWELLRKLILQAGHHGSHTARSAGIDNLLNDTSIFYPNERLPKEILRYLLMFHAEHGEVSKVHRYFDALPFQSTDQGLKSLSSLIFAYARRADVQGAETQFKRISQEFGLEPDVGCWNVLLLAYARADDLDGAIDCFNRILDAGVAPDVKTFGPLLDLCAARGDVEAFESIHSKAEQLKVPVRTNIRARAGYVHASLSSGDAEGAEIIARTMLEEQRAGSLKGDLTHVWNLLINHHALLGDVPSSRRLYREMLDKSIPLDTWTYGALMRSLIEVKQTNAAYKILRVTMPQNNIRVHAFHYSLVIAGFIRERQFHRALHAHRRMIGRNVPQTPSSRLSSLHALGMAELEKLAELKDGEKRERLIEVETSLREVLLNDSESEVARREPRHQRFVDSRAHNVPDGYFGLLILLYNTRGAYEICKELFEAASMAKTDDNGYEAPIGLLVAIMEAHLRAGEHDEVAKCFHLARRQADKLVKTLAQVVEPAGPTVQFSSLLDPAVRDKMENPTISRSRRHVLHRATLIYMRSLFMQKTEAAFKQAQRTIRSLLTSGYILDNLTWNEFILALAQRGHNLEAFATCEAYLIPAFPGWRRLSPYYMRRELRGYSWMDIRRAEVDRKTIMPRYRTLVVLAASYAKARRDQDNGIGYDPDQGGWPRETLEKLAPKTVDAIRTMPRTGDKVQKEFLSGLE</sequence>
<evidence type="ECO:0000256" key="5">
    <source>
        <dbReference type="PROSITE-ProRule" id="PRU00708"/>
    </source>
</evidence>
<evidence type="ECO:0000256" key="2">
    <source>
        <dbReference type="ARBA" id="ARBA00022737"/>
    </source>
</evidence>
<evidence type="ECO:0000313" key="6">
    <source>
        <dbReference type="EMBL" id="KAF2010459.1"/>
    </source>
</evidence>
<dbReference type="PANTHER" id="PTHR47447">
    <property type="entry name" value="OS03G0856100 PROTEIN"/>
    <property type="match status" value="1"/>
</dbReference>
<dbReference type="PANTHER" id="PTHR47447:SF17">
    <property type="entry name" value="OS12G0638900 PROTEIN"/>
    <property type="match status" value="1"/>
</dbReference>
<evidence type="ECO:0000256" key="4">
    <source>
        <dbReference type="ARBA" id="ARBA00044511"/>
    </source>
</evidence>
<dbReference type="OrthoDB" id="185373at2759"/>
<keyword evidence="2" id="KW-0677">Repeat</keyword>
<gene>
    <name evidence="6" type="ORF">BU24DRAFT_427583</name>
</gene>
<feature type="repeat" description="PPR" evidence="5">
    <location>
        <begin position="555"/>
        <end position="589"/>
    </location>
</feature>
<accession>A0A6A5XC22</accession>